<evidence type="ECO:0000313" key="1">
    <source>
        <dbReference type="EMBL" id="KAL3573593.1"/>
    </source>
</evidence>
<name>A0ACC4B4T0_POPAL</name>
<reference evidence="1 2" key="1">
    <citation type="journal article" date="2024" name="Plant Biotechnol. J.">
        <title>Genome and CRISPR/Cas9 system of a widespread forest tree (Populus alba) in the world.</title>
        <authorList>
            <person name="Liu Y.J."/>
            <person name="Jiang P.F."/>
            <person name="Han X.M."/>
            <person name="Li X.Y."/>
            <person name="Wang H.M."/>
            <person name="Wang Y.J."/>
            <person name="Wang X.X."/>
            <person name="Zeng Q.Y."/>
        </authorList>
    </citation>
    <scope>NUCLEOTIDE SEQUENCE [LARGE SCALE GENOMIC DNA]</scope>
    <source>
        <strain evidence="2">cv. PAL-ZL1</strain>
    </source>
</reference>
<organism evidence="1 2">
    <name type="scientific">Populus alba</name>
    <name type="common">White poplar</name>
    <dbReference type="NCBI Taxonomy" id="43335"/>
    <lineage>
        <taxon>Eukaryota</taxon>
        <taxon>Viridiplantae</taxon>
        <taxon>Streptophyta</taxon>
        <taxon>Embryophyta</taxon>
        <taxon>Tracheophyta</taxon>
        <taxon>Spermatophyta</taxon>
        <taxon>Magnoliopsida</taxon>
        <taxon>eudicotyledons</taxon>
        <taxon>Gunneridae</taxon>
        <taxon>Pentapetalae</taxon>
        <taxon>rosids</taxon>
        <taxon>fabids</taxon>
        <taxon>Malpighiales</taxon>
        <taxon>Salicaceae</taxon>
        <taxon>Saliceae</taxon>
        <taxon>Populus</taxon>
    </lineage>
</organism>
<comment type="caution">
    <text evidence="1">The sequence shown here is derived from an EMBL/GenBank/DDBJ whole genome shotgun (WGS) entry which is preliminary data.</text>
</comment>
<dbReference type="Proteomes" id="UP000309997">
    <property type="component" value="Unassembled WGS sequence"/>
</dbReference>
<keyword evidence="2" id="KW-1185">Reference proteome</keyword>
<sequence length="144" mass="15931">MWFCPSSLRDLDLVLRSRNASGPEVMYPTIQIYNAFDTVALFLAPLKTVPRILLVNSPPFANLSIATCRLALQLGYVQPKKACMKARQGSKFIYHLSNKRKMRRIFSAGSAIDFPNLQGSIGYGHSSEVPQEESISSPVSHTGT</sequence>
<dbReference type="EMBL" id="RCHU02000013">
    <property type="protein sequence ID" value="KAL3573593.1"/>
    <property type="molecule type" value="Genomic_DNA"/>
</dbReference>
<accession>A0ACC4B4T0</accession>
<evidence type="ECO:0000313" key="2">
    <source>
        <dbReference type="Proteomes" id="UP000309997"/>
    </source>
</evidence>
<proteinExistence type="predicted"/>
<gene>
    <name evidence="1" type="ORF">D5086_024206</name>
</gene>
<protein>
    <submittedName>
        <fullName evidence="1">Uncharacterized protein</fullName>
    </submittedName>
</protein>